<dbReference type="Pfam" id="PF01642">
    <property type="entry name" value="MM_CoA_mutase"/>
    <property type="match status" value="1"/>
</dbReference>
<feature type="domain" description="Methylmalonyl-CoA mutase alpha/beta chain catalytic" evidence="2">
    <location>
        <begin position="179"/>
        <end position="420"/>
    </location>
</feature>
<gene>
    <name evidence="3" type="ORF">HNV11_02995</name>
</gene>
<name>A0A6M5Y5B7_9BACT</name>
<proteinExistence type="predicted"/>
<protein>
    <submittedName>
        <fullName evidence="3">Methylmalonyl-CoA mutase</fullName>
    </submittedName>
</protein>
<dbReference type="InterPro" id="IPR006099">
    <property type="entry name" value="MeMalonylCoA_mutase_a/b_cat"/>
</dbReference>
<evidence type="ECO:0000313" key="3">
    <source>
        <dbReference type="EMBL" id="QJW88411.1"/>
    </source>
</evidence>
<dbReference type="InterPro" id="IPR016176">
    <property type="entry name" value="Cbl-dep_enz_cat"/>
</dbReference>
<dbReference type="GO" id="GO:0031419">
    <property type="term" value="F:cobalamin binding"/>
    <property type="evidence" value="ECO:0007669"/>
    <property type="project" value="InterPro"/>
</dbReference>
<dbReference type="KEGG" id="stae:HNV11_02995"/>
<sequence length="444" mass="49017">MNALFSDSFPPVDKAAWLAQIRRELKDENVYESLRWLTPDGFVAEPYYTSEDLITLPLDATQAAQKHSASPEGGNGWLNAPQKRISNPKTDNMILRNALRQGADALVLELPAEIDADSDTLTRLLNGIKLSDTPVFFRLDSPDQTQFIKALKLIAPYQLKGGLLMDTNNSTVEATRLTADSPLFRTICVSSSVFHNAGATATQELAFLLARLGDAYDQLTEAGLTTELLATKTLLSVSVGTSYFMEIAKLRVLRVLYSRFLQAYGQSAPAFVHAQTSTFYDARTTPYTNLLRATTEAMSAVVGGCDALTVHPYDRVLGQTSDFSERIARNVSSLLRDESYLDKVTDPSAGSYYIENLTHQLAEAAWGLFLNVEQQGGFKKALENGFIQHEIEQAYQARVEAVRHGKVLVGVTKFRSDDPAAPAQPAVQRLTNSLPDRRLPQEFE</sequence>
<dbReference type="Proteomes" id="UP000502756">
    <property type="component" value="Chromosome"/>
</dbReference>
<dbReference type="PANTHER" id="PTHR48101:SF1">
    <property type="entry name" value="METHYLMALONYL-COA MUTASE, LARGE SUBUNIT"/>
    <property type="match status" value="1"/>
</dbReference>
<evidence type="ECO:0000313" key="4">
    <source>
        <dbReference type="Proteomes" id="UP000502756"/>
    </source>
</evidence>
<feature type="compositionally biased region" description="Basic and acidic residues" evidence="1">
    <location>
        <begin position="435"/>
        <end position="444"/>
    </location>
</feature>
<dbReference type="RefSeq" id="WP_171738245.1">
    <property type="nucleotide sequence ID" value="NZ_CP053435.1"/>
</dbReference>
<evidence type="ECO:0000256" key="1">
    <source>
        <dbReference type="SAM" id="MobiDB-lite"/>
    </source>
</evidence>
<keyword evidence="4" id="KW-1185">Reference proteome</keyword>
<organism evidence="3 4">
    <name type="scientific">Spirosoma taeanense</name>
    <dbReference type="NCBI Taxonomy" id="2735870"/>
    <lineage>
        <taxon>Bacteria</taxon>
        <taxon>Pseudomonadati</taxon>
        <taxon>Bacteroidota</taxon>
        <taxon>Cytophagia</taxon>
        <taxon>Cytophagales</taxon>
        <taxon>Cytophagaceae</taxon>
        <taxon>Spirosoma</taxon>
    </lineage>
</organism>
<evidence type="ECO:0000259" key="2">
    <source>
        <dbReference type="Pfam" id="PF01642"/>
    </source>
</evidence>
<dbReference type="EMBL" id="CP053435">
    <property type="protein sequence ID" value="QJW88411.1"/>
    <property type="molecule type" value="Genomic_DNA"/>
</dbReference>
<feature type="region of interest" description="Disordered" evidence="1">
    <location>
        <begin position="418"/>
        <end position="444"/>
    </location>
</feature>
<reference evidence="3 4" key="1">
    <citation type="submission" date="2020-05" db="EMBL/GenBank/DDBJ databases">
        <title>Genome sequencing of Spirosoma sp. TS118.</title>
        <authorList>
            <person name="Lee J.-H."/>
            <person name="Jeong S."/>
            <person name="Zhao L."/>
            <person name="Jung J.-H."/>
            <person name="Kim M.-K."/>
            <person name="Lim S."/>
        </authorList>
    </citation>
    <scope>NUCLEOTIDE SEQUENCE [LARGE SCALE GENOMIC DNA]</scope>
    <source>
        <strain evidence="3 4">TS118</strain>
    </source>
</reference>
<dbReference type="PANTHER" id="PTHR48101">
    <property type="entry name" value="METHYLMALONYL-COA MUTASE, MITOCHONDRIAL-RELATED"/>
    <property type="match status" value="1"/>
</dbReference>
<dbReference type="SUPFAM" id="SSF51703">
    <property type="entry name" value="Cobalamin (vitamin B12)-dependent enzymes"/>
    <property type="match status" value="1"/>
</dbReference>
<dbReference type="AlphaFoldDB" id="A0A6M5Y5B7"/>
<accession>A0A6M5Y5B7</accession>
<dbReference type="Gene3D" id="3.20.20.240">
    <property type="entry name" value="Methylmalonyl-CoA mutase"/>
    <property type="match status" value="1"/>
</dbReference>
<dbReference type="GO" id="GO:0016866">
    <property type="term" value="F:intramolecular transferase activity"/>
    <property type="evidence" value="ECO:0007669"/>
    <property type="project" value="InterPro"/>
</dbReference>